<gene>
    <name evidence="4" type="ORF">ACFSC9_22295</name>
</gene>
<evidence type="ECO:0000256" key="1">
    <source>
        <dbReference type="ARBA" id="ARBA00022690"/>
    </source>
</evidence>
<name>A0ABW4RQ95_9BACL</name>
<dbReference type="Pfam" id="PF09394">
    <property type="entry name" value="Inhibitor_I42"/>
    <property type="match status" value="2"/>
</dbReference>
<dbReference type="PANTHER" id="PTHR36530:SF1">
    <property type="entry name" value="AMOEBIASIN-1"/>
    <property type="match status" value="1"/>
</dbReference>
<reference evidence="5" key="1">
    <citation type="journal article" date="2019" name="Int. J. Syst. Evol. Microbiol.">
        <title>The Global Catalogue of Microorganisms (GCM) 10K type strain sequencing project: providing services to taxonomists for standard genome sequencing and annotation.</title>
        <authorList>
            <consortium name="The Broad Institute Genomics Platform"/>
            <consortium name="The Broad Institute Genome Sequencing Center for Infectious Disease"/>
            <person name="Wu L."/>
            <person name="Ma J."/>
        </authorList>
    </citation>
    <scope>NUCLEOTIDE SEQUENCE [LARGE SCALE GENOMIC DNA]</scope>
    <source>
        <strain evidence="5">CCUG 54950</strain>
    </source>
</reference>
<dbReference type="PANTHER" id="PTHR36530">
    <property type="entry name" value="INHIBITOR OF CYSTEINE PEPTIDASE"/>
    <property type="match status" value="1"/>
</dbReference>
<accession>A0ABW4RQ95</accession>
<evidence type="ECO:0000259" key="3">
    <source>
        <dbReference type="Pfam" id="PF09394"/>
    </source>
</evidence>
<dbReference type="InterPro" id="IPR036331">
    <property type="entry name" value="Chagasin-like_sf"/>
</dbReference>
<sequence length="292" mass="31976">MTNPMNQKQTAKTEKATRRQGFKAILLTAGCLSLIGAGSGMIYAASPVNAYTPKQPITIQAISSMSEGGSAVNESKVVNKTMTTVTGQPFTIKLQENESTGYAWSYKADPNIHFIKEAEVSPIPASVDKQNIPIVGMPNDKIFTFKATKAGTYKVTFNYERTEKDAKPAETVIYTIKVSDKKAADQSTVVDKKIEAVAGKTFDIKLEQNDSTGYSWTYKADAQLELVKAAEQTTASNSKSKDGDMIVGAPTNKTWTFKATKPGTYKITFTYEREWQKGDKPAETVVYTVQVK</sequence>
<protein>
    <submittedName>
        <fullName evidence="4">Protease inhibitor I42 family protein</fullName>
    </submittedName>
</protein>
<dbReference type="SUPFAM" id="SSF141066">
    <property type="entry name" value="ICP-like"/>
    <property type="match status" value="2"/>
</dbReference>
<organism evidence="4 5">
    <name type="scientific">Paenibacillus wenxiniae</name>
    <dbReference type="NCBI Taxonomy" id="1636843"/>
    <lineage>
        <taxon>Bacteria</taxon>
        <taxon>Bacillati</taxon>
        <taxon>Bacillota</taxon>
        <taxon>Bacilli</taxon>
        <taxon>Bacillales</taxon>
        <taxon>Paenibacillaceae</taxon>
        <taxon>Paenibacillus</taxon>
    </lineage>
</organism>
<dbReference type="InterPro" id="IPR018990">
    <property type="entry name" value="Prot_inh_I42_chagasin"/>
</dbReference>
<feature type="domain" description="Proteinase inhibitor I42 chagasin" evidence="3">
    <location>
        <begin position="86"/>
        <end position="178"/>
    </location>
</feature>
<evidence type="ECO:0000313" key="4">
    <source>
        <dbReference type="EMBL" id="MFD1888219.1"/>
    </source>
</evidence>
<feature type="domain" description="Proteinase inhibitor I42 chagasin" evidence="3">
    <location>
        <begin position="198"/>
        <end position="289"/>
    </location>
</feature>
<comment type="caution">
    <text evidence="4">The sequence shown here is derived from an EMBL/GenBank/DDBJ whole genome shotgun (WGS) entry which is preliminary data.</text>
</comment>
<proteinExistence type="predicted"/>
<keyword evidence="5" id="KW-1185">Reference proteome</keyword>
<dbReference type="Gene3D" id="2.60.40.2020">
    <property type="match status" value="2"/>
</dbReference>
<dbReference type="RefSeq" id="WP_347322949.1">
    <property type="nucleotide sequence ID" value="NZ_JBCGUH010000001.1"/>
</dbReference>
<dbReference type="Proteomes" id="UP001597233">
    <property type="component" value="Unassembled WGS sequence"/>
</dbReference>
<keyword evidence="1 4" id="KW-0646">Protease inhibitor</keyword>
<evidence type="ECO:0000256" key="2">
    <source>
        <dbReference type="ARBA" id="ARBA00022704"/>
    </source>
</evidence>
<keyword evidence="2" id="KW-0789">Thiol protease inhibitor</keyword>
<dbReference type="GO" id="GO:0030414">
    <property type="term" value="F:peptidase inhibitor activity"/>
    <property type="evidence" value="ECO:0007669"/>
    <property type="project" value="UniProtKB-KW"/>
</dbReference>
<dbReference type="InterPro" id="IPR052781">
    <property type="entry name" value="Cys_protease_inhibitor_I42"/>
</dbReference>
<evidence type="ECO:0000313" key="5">
    <source>
        <dbReference type="Proteomes" id="UP001597233"/>
    </source>
</evidence>
<dbReference type="EMBL" id="JBHUEH010000032">
    <property type="protein sequence ID" value="MFD1888219.1"/>
    <property type="molecule type" value="Genomic_DNA"/>
</dbReference>